<dbReference type="GO" id="GO:0000270">
    <property type="term" value="P:peptidoglycan metabolic process"/>
    <property type="evidence" value="ECO:0007669"/>
    <property type="project" value="InterPro"/>
</dbReference>
<feature type="domain" description="Transglycosylase SLT" evidence="2">
    <location>
        <begin position="245"/>
        <end position="367"/>
    </location>
</feature>
<dbReference type="AlphaFoldDB" id="A0A194AIQ0"/>
<gene>
    <name evidence="4" type="ORF">DPF_1830</name>
</gene>
<protein>
    <submittedName>
        <fullName evidence="4">Lytic murein transglycosylase</fullName>
    </submittedName>
</protein>
<dbReference type="GO" id="GO:0008933">
    <property type="term" value="F:peptidoglycan lytic transglycosylase activity"/>
    <property type="evidence" value="ECO:0007669"/>
    <property type="project" value="InterPro"/>
</dbReference>
<dbReference type="InterPro" id="IPR000189">
    <property type="entry name" value="Transglyc_AS"/>
</dbReference>
<name>A0A194AIQ0_9BACT</name>
<comment type="similarity">
    <text evidence="1">Belongs to the transglycosylase Slt family.</text>
</comment>
<keyword evidence="5" id="KW-1185">Reference proteome</keyword>
<organism evidence="4 5">
    <name type="scientific">Desulfoplanes formicivorans</name>
    <dbReference type="NCBI Taxonomy" id="1592317"/>
    <lineage>
        <taxon>Bacteria</taxon>
        <taxon>Pseudomonadati</taxon>
        <taxon>Thermodesulfobacteriota</taxon>
        <taxon>Desulfovibrionia</taxon>
        <taxon>Desulfovibrionales</taxon>
        <taxon>Desulfoplanaceae</taxon>
        <taxon>Desulfoplanes</taxon>
    </lineage>
</organism>
<dbReference type="Gene3D" id="1.10.530.10">
    <property type="match status" value="1"/>
</dbReference>
<evidence type="ECO:0000313" key="4">
    <source>
        <dbReference type="EMBL" id="GAU09110.1"/>
    </source>
</evidence>
<sequence length="405" mass="45437">MAYGCPFSFIRSLVMKRILVHTFICLHLLSLSSCSTREIISVTTATVSGDVTAVGRLAARKGVYYVSHPQVVASRLKAFADMLDRFRKAVAPQWGKKETREPSPKTYVKYTQNYQSRARVDFDKGIVIVETLDATQPSASLQEAIVTVLLTPNDPRGVDLYSAKSVVLGETPFLYGEILDRDGQPIRWQWRANRFANILVREAMQSKTIRVDGRNKTVHYVTIPMVKDHLMVRARKFKPYVLDCARAYKVSPNLIYAIMKTESDFNPYAVSHVPAYGLMQIVPATAGQDVSGFLGDKQGVPSRDFLFVPANNIRYGAAYLHILNYKYLAKIKDPVSREYCVIAAYNGGAGSVLKTFSSNRDQAPNKINGMHPGDVYKTLVAKHPARETRRYVQKVVLAKKEFVNL</sequence>
<dbReference type="STRING" id="1592317.DPF_1830"/>
<evidence type="ECO:0000313" key="5">
    <source>
        <dbReference type="Proteomes" id="UP000095200"/>
    </source>
</evidence>
<reference evidence="5" key="1">
    <citation type="submission" date="2016-06" db="EMBL/GenBank/DDBJ databases">
        <title>Draft genome sequence of Desulfoplanes formicivorans strain Pf12B.</title>
        <authorList>
            <person name="Watanabe M."/>
            <person name="Kojima H."/>
            <person name="Fukui M."/>
        </authorList>
    </citation>
    <scope>NUCLEOTIDE SEQUENCE [LARGE SCALE GENOMIC DNA]</scope>
    <source>
        <strain evidence="5">Pf12B</strain>
    </source>
</reference>
<dbReference type="GO" id="GO:0016020">
    <property type="term" value="C:membrane"/>
    <property type="evidence" value="ECO:0007669"/>
    <property type="project" value="InterPro"/>
</dbReference>
<comment type="caution">
    <text evidence="4">The sequence shown here is derived from an EMBL/GenBank/DDBJ whole genome shotgun (WGS) entry which is preliminary data.</text>
</comment>
<dbReference type="InterPro" id="IPR024570">
    <property type="entry name" value="Murein_transglycosylaseC_N"/>
</dbReference>
<dbReference type="PROSITE" id="PS00922">
    <property type="entry name" value="TRANSGLYCOSYLASE"/>
    <property type="match status" value="1"/>
</dbReference>
<evidence type="ECO:0000259" key="2">
    <source>
        <dbReference type="Pfam" id="PF01464"/>
    </source>
</evidence>
<dbReference type="EMBL" id="BDFE01000016">
    <property type="protein sequence ID" value="GAU09110.1"/>
    <property type="molecule type" value="Genomic_DNA"/>
</dbReference>
<dbReference type="InterPro" id="IPR023346">
    <property type="entry name" value="Lysozyme-like_dom_sf"/>
</dbReference>
<evidence type="ECO:0000256" key="1">
    <source>
        <dbReference type="ARBA" id="ARBA00007734"/>
    </source>
</evidence>
<evidence type="ECO:0000259" key="3">
    <source>
        <dbReference type="Pfam" id="PF11873"/>
    </source>
</evidence>
<proteinExistence type="inferred from homology"/>
<dbReference type="Pfam" id="PF01464">
    <property type="entry name" value="SLT"/>
    <property type="match status" value="1"/>
</dbReference>
<dbReference type="CDD" id="cd16893">
    <property type="entry name" value="LT_MltC_MltE"/>
    <property type="match status" value="1"/>
</dbReference>
<dbReference type="InterPro" id="IPR008258">
    <property type="entry name" value="Transglycosylase_SLT_dom_1"/>
</dbReference>
<accession>A0A194AIQ0</accession>
<dbReference type="PANTHER" id="PTHR37423">
    <property type="entry name" value="SOLUBLE LYTIC MUREIN TRANSGLYCOSYLASE-RELATED"/>
    <property type="match status" value="1"/>
</dbReference>
<feature type="domain" description="Murein transglycosylase-C N-terminal" evidence="3">
    <location>
        <begin position="77"/>
        <end position="236"/>
    </location>
</feature>
<dbReference type="SUPFAM" id="SSF53955">
    <property type="entry name" value="Lysozyme-like"/>
    <property type="match status" value="1"/>
</dbReference>
<dbReference type="Pfam" id="PF11873">
    <property type="entry name" value="Mltc_N"/>
    <property type="match status" value="1"/>
</dbReference>
<dbReference type="PANTHER" id="PTHR37423:SF2">
    <property type="entry name" value="MEMBRANE-BOUND LYTIC MUREIN TRANSGLYCOSYLASE C"/>
    <property type="match status" value="1"/>
</dbReference>
<dbReference type="Proteomes" id="UP000095200">
    <property type="component" value="Unassembled WGS sequence"/>
</dbReference>